<dbReference type="Proteomes" id="UP000053477">
    <property type="component" value="Unassembled WGS sequence"/>
</dbReference>
<sequence>MLAALTSAYSLKGLKLFSNEQQAHQGKYKKKLIMSSEMWQDRFRLQSFQDLYTDCLSKETALQQYSHNVRIYITDFTILDLSSPASIGILYKIALNLIELNNIWTYFGGFLDRTTQLTTKVGHVASLLLGRLKQCRFWRPSIQSANIQNRDVVISKISEAENIARSFRQ</sequence>
<dbReference type="InParanoid" id="A0A0H2S9A6"/>
<name>A0A0H2S9A6_9AGAM</name>
<proteinExistence type="predicted"/>
<evidence type="ECO:0000313" key="1">
    <source>
        <dbReference type="EMBL" id="KLO18313.1"/>
    </source>
</evidence>
<reference evidence="1 2" key="1">
    <citation type="submission" date="2015-04" db="EMBL/GenBank/DDBJ databases">
        <title>Complete genome sequence of Schizopora paradoxa KUC8140, a cosmopolitan wood degrader in East Asia.</title>
        <authorList>
            <consortium name="DOE Joint Genome Institute"/>
            <person name="Min B."/>
            <person name="Park H."/>
            <person name="Jang Y."/>
            <person name="Kim J.-J."/>
            <person name="Kim K.H."/>
            <person name="Pangilinan J."/>
            <person name="Lipzen A."/>
            <person name="Riley R."/>
            <person name="Grigoriev I.V."/>
            <person name="Spatafora J.W."/>
            <person name="Choi I.-G."/>
        </authorList>
    </citation>
    <scope>NUCLEOTIDE SEQUENCE [LARGE SCALE GENOMIC DNA]</scope>
    <source>
        <strain evidence="1 2">KUC8140</strain>
    </source>
</reference>
<accession>A0A0H2S9A6</accession>
<keyword evidence="2" id="KW-1185">Reference proteome</keyword>
<protein>
    <submittedName>
        <fullName evidence="1">Uncharacterized protein</fullName>
    </submittedName>
</protein>
<evidence type="ECO:0000313" key="2">
    <source>
        <dbReference type="Proteomes" id="UP000053477"/>
    </source>
</evidence>
<dbReference type="AlphaFoldDB" id="A0A0H2S9A6"/>
<gene>
    <name evidence="1" type="ORF">SCHPADRAFT_130254</name>
</gene>
<dbReference type="EMBL" id="KQ085896">
    <property type="protein sequence ID" value="KLO18313.1"/>
    <property type="molecule type" value="Genomic_DNA"/>
</dbReference>
<organism evidence="1 2">
    <name type="scientific">Schizopora paradoxa</name>
    <dbReference type="NCBI Taxonomy" id="27342"/>
    <lineage>
        <taxon>Eukaryota</taxon>
        <taxon>Fungi</taxon>
        <taxon>Dikarya</taxon>
        <taxon>Basidiomycota</taxon>
        <taxon>Agaricomycotina</taxon>
        <taxon>Agaricomycetes</taxon>
        <taxon>Hymenochaetales</taxon>
        <taxon>Schizoporaceae</taxon>
        <taxon>Schizopora</taxon>
    </lineage>
</organism>